<comment type="caution">
    <text evidence="1">The sequence shown here is derived from an EMBL/GenBank/DDBJ whole genome shotgun (WGS) entry which is preliminary data.</text>
</comment>
<gene>
    <name evidence="1" type="ORF">Vadar_032249</name>
</gene>
<proteinExistence type="predicted"/>
<evidence type="ECO:0000313" key="2">
    <source>
        <dbReference type="Proteomes" id="UP000828048"/>
    </source>
</evidence>
<dbReference type="EMBL" id="CM037158">
    <property type="protein sequence ID" value="KAH7853021.1"/>
    <property type="molecule type" value="Genomic_DNA"/>
</dbReference>
<evidence type="ECO:0000313" key="1">
    <source>
        <dbReference type="EMBL" id="KAH7853021.1"/>
    </source>
</evidence>
<dbReference type="Proteomes" id="UP000828048">
    <property type="component" value="Chromosome 8"/>
</dbReference>
<protein>
    <submittedName>
        <fullName evidence="1">Uncharacterized protein</fullName>
    </submittedName>
</protein>
<sequence>MNEKNSPKKMDPRVTFEPPINVKPIAIEPSPEVKPAPANDTDSADDTDSPQEILQLTLPGFPPDAHPTEVGRPITKQKKAVYKEQNKQEEDEVREKRTKKRSETKQDLQEHDEEDVDQVRERRTKKRKDRKEDLQEVEKQQEHDEEDVDQVQERRTKKRKDRKEDLQEVEKQEDHNEEDDNQVQEKRTKKRNKKKKDLQEEKMQQEDEVQEIRSMRRNEPRITRKKKQQMQEEENKDEDDEEDDVTFIGSKKRKQSTSPITKVLDGKPSRVQYRSTLASIVSLLRNVKFTESQTAEIQKSPFATMLLAITENNLGEQFVKKYDNNILSVVQTYQRYEGKFNLGKKSVALTHDDIALIFGITSGNTKIRVFIQKRKPNSNFVNRNFEGTTTMAYSLMRTRITSLIKSTSKLKKKNGVEDESTKDLARLLTLYVLGTVFFKTTGPTLNWAYVPLVENLEECSTFAWSRYITDYLISEPDSKYTNPWAVGGCTVALLVFYPSSIVSLMYFQFQVVKLNNKSNLPIYNKETVRDQVPEQNLQILISELQKQIHLLESENKKLKDEIVEREIREQQKDNNIGRLLHLVDKLRRRLERYGKEAAAYEEIEKENMSAKFEAKVLQEKVVQAEVEVMTLLAEKDCDKENIEAVLDELDNMAVHCISQEFSHKKIVEDITNENVNLNVEIGSMLIEKDLAEEKIEEVIEQLDDMTAHCASQEYRDKKKIEEMEEKIQKIFEKVVERNVGEEFASPTGIPKQIVIEEDSESPPENPYEFRMATDEDIEKTITAAVSIIDKQEENKMKKKRLRAERVVEPSSLTKRVRERDDRVEKKKEGYFYERRTKRAQQAKAAQVENDSLRFETTTLDAFLSQEDKEKLNMLSNLLKDKKLPFWMDHATQDAVSLQDAIDILNEGDVENTSLLKDDKNQIRDLFLDDKLREVNEKLDLFYYLVFPINSLGGIRAKDKNPYHWNLLVLDIPRGYWRHYNSIKPSRNGQDPYLKDAKLMAEYISDFMQKLNIHIKEPTFRLLKSTSETIFGAKEKNEVVIVSEKTPQQKRGSVDCGIIVCYIIEKLVNAEPVPENLSDVEINEFRVALLRRFLNDGHRSITPEVWKDRQEPKQMQQKLPTEGDAREADK</sequence>
<keyword evidence="2" id="KW-1185">Reference proteome</keyword>
<accession>A0ACB7YHW5</accession>
<name>A0ACB7YHW5_9ERIC</name>
<organism evidence="1 2">
    <name type="scientific">Vaccinium darrowii</name>
    <dbReference type="NCBI Taxonomy" id="229202"/>
    <lineage>
        <taxon>Eukaryota</taxon>
        <taxon>Viridiplantae</taxon>
        <taxon>Streptophyta</taxon>
        <taxon>Embryophyta</taxon>
        <taxon>Tracheophyta</taxon>
        <taxon>Spermatophyta</taxon>
        <taxon>Magnoliopsida</taxon>
        <taxon>eudicotyledons</taxon>
        <taxon>Gunneridae</taxon>
        <taxon>Pentapetalae</taxon>
        <taxon>asterids</taxon>
        <taxon>Ericales</taxon>
        <taxon>Ericaceae</taxon>
        <taxon>Vaccinioideae</taxon>
        <taxon>Vaccinieae</taxon>
        <taxon>Vaccinium</taxon>
    </lineage>
</organism>
<reference evidence="1 2" key="1">
    <citation type="journal article" date="2021" name="Hortic Res">
        <title>High-quality reference genome and annotation aids understanding of berry development for evergreen blueberry (Vaccinium darrowii).</title>
        <authorList>
            <person name="Yu J."/>
            <person name="Hulse-Kemp A.M."/>
            <person name="Babiker E."/>
            <person name="Staton M."/>
        </authorList>
    </citation>
    <scope>NUCLEOTIDE SEQUENCE [LARGE SCALE GENOMIC DNA]</scope>
    <source>
        <strain evidence="2">cv. NJ 8807/NJ 8810</strain>
        <tissue evidence="1">Young leaf</tissue>
    </source>
</reference>